<evidence type="ECO:0000313" key="2">
    <source>
        <dbReference type="EMBL" id="BAN01234.1"/>
    </source>
</evidence>
<feature type="transmembrane region" description="Helical" evidence="1">
    <location>
        <begin position="76"/>
        <end position="94"/>
    </location>
</feature>
<organism evidence="2 3">
    <name type="scientific">Ilumatobacter coccineus (strain NBRC 103263 / KCTC 29153 / YM16-304)</name>
    <dbReference type="NCBI Taxonomy" id="1313172"/>
    <lineage>
        <taxon>Bacteria</taxon>
        <taxon>Bacillati</taxon>
        <taxon>Actinomycetota</taxon>
        <taxon>Acidimicrobiia</taxon>
        <taxon>Acidimicrobiales</taxon>
        <taxon>Ilumatobacteraceae</taxon>
        <taxon>Ilumatobacter</taxon>
    </lineage>
</organism>
<gene>
    <name evidence="2" type="ORF">YM304_09200</name>
</gene>
<feature type="transmembrane region" description="Helical" evidence="1">
    <location>
        <begin position="201"/>
        <end position="221"/>
    </location>
</feature>
<proteinExistence type="predicted"/>
<reference evidence="2 3" key="1">
    <citation type="journal article" date="2013" name="Int. J. Syst. Evol. Microbiol.">
        <title>Ilumatobacter nonamiense sp. nov. and Ilumatobacter coccineum sp. nov., isolated from seashore sand.</title>
        <authorList>
            <person name="Matsumoto A."/>
            <person name="Kasai H."/>
            <person name="Matsuo Y."/>
            <person name="Shizuri Y."/>
            <person name="Ichikawa N."/>
            <person name="Fujita N."/>
            <person name="Omura S."/>
            <person name="Takahashi Y."/>
        </authorList>
    </citation>
    <scope>NUCLEOTIDE SEQUENCE [LARGE SCALE GENOMIC DNA]</scope>
    <source>
        <strain evidence="3">NBRC 103263 / KCTC 29153 / YM16-304</strain>
    </source>
</reference>
<evidence type="ECO:0000313" key="3">
    <source>
        <dbReference type="Proteomes" id="UP000011863"/>
    </source>
</evidence>
<dbReference type="OrthoDB" id="7200137at2"/>
<feature type="transmembrane region" description="Helical" evidence="1">
    <location>
        <begin position="46"/>
        <end position="69"/>
    </location>
</feature>
<dbReference type="RefSeq" id="WP_015440481.1">
    <property type="nucleotide sequence ID" value="NC_020520.1"/>
</dbReference>
<feature type="transmembrane region" description="Helical" evidence="1">
    <location>
        <begin position="160"/>
        <end position="180"/>
    </location>
</feature>
<name>A0A6C7DY23_ILUCY</name>
<keyword evidence="1" id="KW-1133">Transmembrane helix</keyword>
<dbReference type="GO" id="GO:0022857">
    <property type="term" value="F:transmembrane transporter activity"/>
    <property type="evidence" value="ECO:0007669"/>
    <property type="project" value="InterPro"/>
</dbReference>
<dbReference type="EMBL" id="AP012057">
    <property type="protein sequence ID" value="BAN01234.1"/>
    <property type="molecule type" value="Genomic_DNA"/>
</dbReference>
<keyword evidence="1" id="KW-0472">Membrane</keyword>
<accession>A0A6C7DY23</accession>
<feature type="transmembrane region" description="Helical" evidence="1">
    <location>
        <begin position="134"/>
        <end position="154"/>
    </location>
</feature>
<dbReference type="AlphaFoldDB" id="A0A6C7DY23"/>
<feature type="transmembrane region" description="Helical" evidence="1">
    <location>
        <begin position="259"/>
        <end position="276"/>
    </location>
</feature>
<feature type="transmembrane region" description="Helical" evidence="1">
    <location>
        <begin position="227"/>
        <end position="247"/>
    </location>
</feature>
<feature type="transmembrane region" description="Helical" evidence="1">
    <location>
        <begin position="282"/>
        <end position="305"/>
    </location>
</feature>
<keyword evidence="3" id="KW-1185">Reference proteome</keyword>
<feature type="transmembrane region" description="Helical" evidence="1">
    <location>
        <begin position="20"/>
        <end position="40"/>
    </location>
</feature>
<protein>
    <submittedName>
        <fullName evidence="2">Putative major facilitator superfamily transporter</fullName>
    </submittedName>
</protein>
<dbReference type="Proteomes" id="UP000011863">
    <property type="component" value="Chromosome"/>
</dbReference>
<feature type="transmembrane region" description="Helical" evidence="1">
    <location>
        <begin position="344"/>
        <end position="363"/>
    </location>
</feature>
<dbReference type="KEGG" id="aym:YM304_09200"/>
<sequence length="374" mass="38576">MQVPVRLLQAARLNVKPAVLIAMASSTAVFTATPFVLGPISDEFDVSVGAAGWMSTAQLAGFVIASWAAGRFLRPVRSVFITIGLLGLVANLSSAMAPNLAVMGGTRLVSGVSLGLAAWFGWQDAFGDTQKTGDMAVVGPLVGVILAPGVAIVLDAAGLRWLFVVLAFVAASPLAFAHQISKVDRLRPHQTRHAPTRAARVILASLGMVTLGGSSVFVFAAAIGTDLVGFSAVTVSLVFSGNALAAIPAAKWVGRRGPAGLWFGCTAALAFLLPTIHVKPVFVFALVGWGFAFVMGIPAAFNLLASRSNFPQERAGDAQAVMAAGRVFGPIMGGTFIAAGQTTMMGLAAATVMTTAALLLLYVDRTHVKALMTA</sequence>
<dbReference type="Pfam" id="PF07690">
    <property type="entry name" value="MFS_1"/>
    <property type="match status" value="1"/>
</dbReference>
<dbReference type="InterPro" id="IPR036259">
    <property type="entry name" value="MFS_trans_sf"/>
</dbReference>
<feature type="transmembrane region" description="Helical" evidence="1">
    <location>
        <begin position="317"/>
        <end position="338"/>
    </location>
</feature>
<dbReference type="Gene3D" id="1.20.1250.20">
    <property type="entry name" value="MFS general substrate transporter like domains"/>
    <property type="match status" value="1"/>
</dbReference>
<dbReference type="SUPFAM" id="SSF103473">
    <property type="entry name" value="MFS general substrate transporter"/>
    <property type="match status" value="1"/>
</dbReference>
<keyword evidence="1" id="KW-0812">Transmembrane</keyword>
<evidence type="ECO:0000256" key="1">
    <source>
        <dbReference type="SAM" id="Phobius"/>
    </source>
</evidence>
<dbReference type="InterPro" id="IPR011701">
    <property type="entry name" value="MFS"/>
</dbReference>
<feature type="transmembrane region" description="Helical" evidence="1">
    <location>
        <begin position="100"/>
        <end position="122"/>
    </location>
</feature>